<dbReference type="AlphaFoldDB" id="A0AAV7VD29"/>
<evidence type="ECO:0000256" key="1">
    <source>
        <dbReference type="SAM" id="MobiDB-lite"/>
    </source>
</evidence>
<comment type="caution">
    <text evidence="2">The sequence shown here is derived from an EMBL/GenBank/DDBJ whole genome shotgun (WGS) entry which is preliminary data.</text>
</comment>
<keyword evidence="3" id="KW-1185">Reference proteome</keyword>
<organism evidence="2 3">
    <name type="scientific">Pleurodeles waltl</name>
    <name type="common">Iberian ribbed newt</name>
    <dbReference type="NCBI Taxonomy" id="8319"/>
    <lineage>
        <taxon>Eukaryota</taxon>
        <taxon>Metazoa</taxon>
        <taxon>Chordata</taxon>
        <taxon>Craniata</taxon>
        <taxon>Vertebrata</taxon>
        <taxon>Euteleostomi</taxon>
        <taxon>Amphibia</taxon>
        <taxon>Batrachia</taxon>
        <taxon>Caudata</taxon>
        <taxon>Salamandroidea</taxon>
        <taxon>Salamandridae</taxon>
        <taxon>Pleurodelinae</taxon>
        <taxon>Pleurodeles</taxon>
    </lineage>
</organism>
<dbReference type="Proteomes" id="UP001066276">
    <property type="component" value="Chromosome 2_1"/>
</dbReference>
<proteinExistence type="predicted"/>
<evidence type="ECO:0000313" key="3">
    <source>
        <dbReference type="Proteomes" id="UP001066276"/>
    </source>
</evidence>
<accession>A0AAV7VD29</accession>
<sequence length="125" mass="13651">MRRDCDGSNQSDPHLACAVAAPNATEVTREDSLPIGSLPPPPDLKVVKKRLPPFHGKNDGIWSWRLKEPTGEEERMTTEDAALEDAETALRKSGPTLESRAVEAHYRDEDPLAPGSTRVSRHASG</sequence>
<protein>
    <submittedName>
        <fullName evidence="2">Uncharacterized protein</fullName>
    </submittedName>
</protein>
<name>A0AAV7VD29_PLEWA</name>
<reference evidence="2" key="1">
    <citation type="journal article" date="2022" name="bioRxiv">
        <title>Sequencing and chromosome-scale assembly of the giantPleurodeles waltlgenome.</title>
        <authorList>
            <person name="Brown T."/>
            <person name="Elewa A."/>
            <person name="Iarovenko S."/>
            <person name="Subramanian E."/>
            <person name="Araus A.J."/>
            <person name="Petzold A."/>
            <person name="Susuki M."/>
            <person name="Suzuki K.-i.T."/>
            <person name="Hayashi T."/>
            <person name="Toyoda A."/>
            <person name="Oliveira C."/>
            <person name="Osipova E."/>
            <person name="Leigh N.D."/>
            <person name="Simon A."/>
            <person name="Yun M.H."/>
        </authorList>
    </citation>
    <scope>NUCLEOTIDE SEQUENCE</scope>
    <source>
        <strain evidence="2">20211129_DDA</strain>
        <tissue evidence="2">Liver</tissue>
    </source>
</reference>
<feature type="region of interest" description="Disordered" evidence="1">
    <location>
        <begin position="88"/>
        <end position="125"/>
    </location>
</feature>
<dbReference type="EMBL" id="JANPWB010000003">
    <property type="protein sequence ID" value="KAJ1198047.1"/>
    <property type="molecule type" value="Genomic_DNA"/>
</dbReference>
<evidence type="ECO:0000313" key="2">
    <source>
        <dbReference type="EMBL" id="KAJ1198047.1"/>
    </source>
</evidence>
<feature type="compositionally biased region" description="Basic and acidic residues" evidence="1">
    <location>
        <begin position="100"/>
        <end position="110"/>
    </location>
</feature>
<gene>
    <name evidence="2" type="ORF">NDU88_001891</name>
</gene>